<dbReference type="SUPFAM" id="SSF53187">
    <property type="entry name" value="Zn-dependent exopeptidases"/>
    <property type="match status" value="1"/>
</dbReference>
<evidence type="ECO:0000256" key="2">
    <source>
        <dbReference type="ARBA" id="ARBA00005988"/>
    </source>
</evidence>
<proteinExistence type="inferred from homology"/>
<dbReference type="Gene3D" id="1.25.10.10">
    <property type="entry name" value="Leucine-rich Repeat Variant"/>
    <property type="match status" value="1"/>
</dbReference>
<sequence length="1232" mass="140842">MTSPDSHTERRRIIRVLPALRSTIKPLPAWRKMSSPVITQVHRFLKSTGRRKKYKPKRPSEDPLTVVNSCIESLEKLVNLKTSADRALYIGSIERLQTTVCAEESAMKHFVSSYTGGVPLLVAILEKSQDQHIRHFTVLIIEKMLLHKSGGNEQAQTFVYHGAVDHLLKLIVKCQLSWGDDFISALYKITAKIGEEDKKFAVKARFLGVLPIIVTHIRAYARRYKVLNTIMKLLKKIMASSVNATKLCKDGLPRELLHFLDEPKKMTIIPVLEAISEATRTRHAARQFVKDDVASRVLQIIFSTNTIGCNRLNTSICKTGLKILVHLTQIRQAARQFVKDDVVSRVLQIIFSTNTIGCNTLNTSICKTGLKILVRLTQIKIGREKLLSAGTVPSLLSWCRTLLEIPGNRYNALVILVSNVIQRCLSPRPLPVKKLNNPVTFTFSESYCQNESDSSDGKNDDTLSLASSTMSSADSGSDSDEHEMRPLDLIETPYGDSLEHFSVFFDEMNETQQIKPHFASGDEIPIEDFKDEFYDKYISSPVIEFKDLKLNSLIPKIIPKQPVLKKDVPRKARKPGNETPHSAKERQLKSAPVNTLLLCGQSTCYKLPAKRTSQSDVTCDTNTIPSPHLNSDKNSHFLQYERRLLMESAREETRNQKFIENVKLSDVYHKQSLLTTSVSPIVKLAYPDIMNSVSDTKCETPLLVQDPYLLRHKIYKYCEDMAQNDRFYVEVYNLDSLLNETSSNSGSLFNNDNQRIYSEKQLDHLHFEARFESGNLRKVFWKGGLEYDLILNPDINSKCHIQWFYFEVSGMKANCRYTFNIINMEKSSSQFNEGMCPVMFSVRDHIERKQGWIRTGCDICYFRNHYTQGPSTNSILRNKPYYTLTFTINFDHTNDVCYLAYHYPYTFTTLQTHLYYWSNSYDTTSIYFKKDELCKTLAGNTVPLLTITAKPLDLNRPYIFLTARVHPGESNSSWVMKGTLDFLLSNKAQKLRDSYIFKVVPMLNPDGVINGCHRVSLSGQDLNRQWITPNNRLHPTIYYTKSLFHYLTSKNKKPQVFCDYHGHSRRSNSFFFGCNPEQSWWPADETKPDCESFKILPILMDEIAPTFSLEDCEFTIERSRESTGRVTIWRQFDVPLSYTLECSYGGCSQGKYSGYHLGIPQLEDTGMKLCQCFGKLVIDSQSNRVWSSIPLDVKSFPLSSFSKPSRSKFCNSSTSTETDDEFEDCEDEDSTV</sequence>
<organism evidence="8 9">
    <name type="scientific">Caerostris darwini</name>
    <dbReference type="NCBI Taxonomy" id="1538125"/>
    <lineage>
        <taxon>Eukaryota</taxon>
        <taxon>Metazoa</taxon>
        <taxon>Ecdysozoa</taxon>
        <taxon>Arthropoda</taxon>
        <taxon>Chelicerata</taxon>
        <taxon>Arachnida</taxon>
        <taxon>Araneae</taxon>
        <taxon>Araneomorphae</taxon>
        <taxon>Entelegynae</taxon>
        <taxon>Araneoidea</taxon>
        <taxon>Araneidae</taxon>
        <taxon>Caerostris</taxon>
    </lineage>
</organism>
<evidence type="ECO:0000259" key="7">
    <source>
        <dbReference type="PROSITE" id="PS52035"/>
    </source>
</evidence>
<dbReference type="SUPFAM" id="SSF48371">
    <property type="entry name" value="ARM repeat"/>
    <property type="match status" value="1"/>
</dbReference>
<dbReference type="PANTHER" id="PTHR12756:SF11">
    <property type="entry name" value="CYTOSOLIC CARBOXYPEPTIDASE 1"/>
    <property type="match status" value="1"/>
</dbReference>
<feature type="compositionally biased region" description="Acidic residues" evidence="6">
    <location>
        <begin position="1217"/>
        <end position="1232"/>
    </location>
</feature>
<dbReference type="EMBL" id="BPLQ01007426">
    <property type="protein sequence ID" value="GIY30056.1"/>
    <property type="molecule type" value="Genomic_DNA"/>
</dbReference>
<evidence type="ECO:0000313" key="8">
    <source>
        <dbReference type="EMBL" id="GIY30056.1"/>
    </source>
</evidence>
<evidence type="ECO:0000256" key="4">
    <source>
        <dbReference type="ARBA" id="ARBA00026108"/>
    </source>
</evidence>
<accession>A0AAV4SBL8</accession>
<dbReference type="Pfam" id="PF00246">
    <property type="entry name" value="Peptidase_M14"/>
    <property type="match status" value="1"/>
</dbReference>
<evidence type="ECO:0000256" key="1">
    <source>
        <dbReference type="ARBA" id="ARBA00001947"/>
    </source>
</evidence>
<comment type="caution">
    <text evidence="8">The sequence shown here is derived from an EMBL/GenBank/DDBJ whole genome shotgun (WGS) entry which is preliminary data.</text>
</comment>
<evidence type="ECO:0000256" key="6">
    <source>
        <dbReference type="SAM" id="MobiDB-lite"/>
    </source>
</evidence>
<keyword evidence="9" id="KW-1185">Reference proteome</keyword>
<dbReference type="Gene3D" id="2.60.40.3120">
    <property type="match status" value="1"/>
</dbReference>
<dbReference type="Gene3D" id="3.40.630.10">
    <property type="entry name" value="Zn peptidases"/>
    <property type="match status" value="1"/>
</dbReference>
<dbReference type="GO" id="GO:0006508">
    <property type="term" value="P:proteolysis"/>
    <property type="evidence" value="ECO:0007669"/>
    <property type="project" value="InterPro"/>
</dbReference>
<comment type="similarity">
    <text evidence="2 5">Belongs to the peptidase M14 family.</text>
</comment>
<dbReference type="InterPro" id="IPR016024">
    <property type="entry name" value="ARM-type_fold"/>
</dbReference>
<dbReference type="Pfam" id="PF18027">
    <property type="entry name" value="Pepdidase_M14_N"/>
    <property type="match status" value="1"/>
</dbReference>
<dbReference type="Pfam" id="PF25571">
    <property type="entry name" value="TPR_CCP1_N"/>
    <property type="match status" value="1"/>
</dbReference>
<dbReference type="GO" id="GO:0008270">
    <property type="term" value="F:zinc ion binding"/>
    <property type="evidence" value="ECO:0007669"/>
    <property type="project" value="InterPro"/>
</dbReference>
<feature type="compositionally biased region" description="Low complexity" evidence="6">
    <location>
        <begin position="462"/>
        <end position="476"/>
    </location>
</feature>
<dbReference type="InterPro" id="IPR050821">
    <property type="entry name" value="Cytosolic_carboxypeptidase"/>
</dbReference>
<feature type="region of interest" description="Disordered" evidence="6">
    <location>
        <begin position="564"/>
        <end position="588"/>
    </location>
</feature>
<dbReference type="PROSITE" id="PS52035">
    <property type="entry name" value="PEPTIDASE_M14"/>
    <property type="match status" value="1"/>
</dbReference>
<feature type="compositionally biased region" description="Low complexity" evidence="6">
    <location>
        <begin position="1202"/>
        <end position="1216"/>
    </location>
</feature>
<dbReference type="AlphaFoldDB" id="A0AAV4SBL8"/>
<feature type="active site" description="Proton donor/acceptor" evidence="5">
    <location>
        <position position="1141"/>
    </location>
</feature>
<evidence type="ECO:0000313" key="9">
    <source>
        <dbReference type="Proteomes" id="UP001054837"/>
    </source>
</evidence>
<dbReference type="Proteomes" id="UP001054837">
    <property type="component" value="Unassembled WGS sequence"/>
</dbReference>
<gene>
    <name evidence="8" type="primary">agtpbp1</name>
    <name evidence="8" type="ORF">CDAR_445292</name>
</gene>
<feature type="domain" description="Peptidase M14" evidence="7">
    <location>
        <begin position="903"/>
        <end position="1177"/>
    </location>
</feature>
<comment type="catalytic activity">
    <reaction evidence="3">
        <text>C-terminal L-alpha-aminoacyl-L-glutamyl-L-glutamyl-[tubulin] + H2O = C-terminal L-alpha-aminoacyl-L-glutamyl-[tubulin] + L-glutamate</text>
        <dbReference type="Rhea" id="RHEA:63792"/>
        <dbReference type="Rhea" id="RHEA-COMP:16435"/>
        <dbReference type="Rhea" id="RHEA-COMP:16436"/>
        <dbReference type="ChEBI" id="CHEBI:15377"/>
        <dbReference type="ChEBI" id="CHEBI:29985"/>
        <dbReference type="ChEBI" id="CHEBI:149555"/>
        <dbReference type="ChEBI" id="CHEBI:149556"/>
        <dbReference type="EC" id="3.4.17.24"/>
    </reaction>
    <physiologicalReaction direction="left-to-right" evidence="3">
        <dbReference type="Rhea" id="RHEA:63793"/>
    </physiologicalReaction>
</comment>
<dbReference type="InterPro" id="IPR000834">
    <property type="entry name" value="Peptidase_M14"/>
</dbReference>
<dbReference type="PANTHER" id="PTHR12756">
    <property type="entry name" value="CYTOSOLIC CARBOXYPEPTIDASE"/>
    <property type="match status" value="1"/>
</dbReference>
<dbReference type="InterPro" id="IPR040626">
    <property type="entry name" value="Pepdidase_M14_N"/>
</dbReference>
<feature type="region of interest" description="Disordered" evidence="6">
    <location>
        <begin position="448"/>
        <end position="483"/>
    </location>
</feature>
<name>A0AAV4SBL8_9ARAC</name>
<dbReference type="EC" id="3.4.17.24" evidence="4"/>
<evidence type="ECO:0000256" key="5">
    <source>
        <dbReference type="PROSITE-ProRule" id="PRU01379"/>
    </source>
</evidence>
<feature type="region of interest" description="Disordered" evidence="6">
    <location>
        <begin position="1202"/>
        <end position="1232"/>
    </location>
</feature>
<comment type="cofactor">
    <cofactor evidence="1">
        <name>Zn(2+)</name>
        <dbReference type="ChEBI" id="CHEBI:29105"/>
    </cofactor>
</comment>
<protein>
    <recommendedName>
        <fullName evidence="4">tubulin-glutamate carboxypeptidase</fullName>
        <ecNumber evidence="4">3.4.17.24</ecNumber>
    </recommendedName>
</protein>
<evidence type="ECO:0000256" key="3">
    <source>
        <dbReference type="ARBA" id="ARBA00024524"/>
    </source>
</evidence>
<dbReference type="GO" id="GO:0004181">
    <property type="term" value="F:metallocarboxypeptidase activity"/>
    <property type="evidence" value="ECO:0007669"/>
    <property type="project" value="InterPro"/>
</dbReference>
<dbReference type="InterPro" id="IPR011989">
    <property type="entry name" value="ARM-like"/>
</dbReference>
<reference evidence="8 9" key="1">
    <citation type="submission" date="2021-06" db="EMBL/GenBank/DDBJ databases">
        <title>Caerostris darwini draft genome.</title>
        <authorList>
            <person name="Kono N."/>
            <person name="Arakawa K."/>
        </authorList>
    </citation>
    <scope>NUCLEOTIDE SEQUENCE [LARGE SCALE GENOMIC DNA]</scope>
</reference>